<keyword evidence="4" id="KW-1185">Reference proteome</keyword>
<feature type="compositionally biased region" description="Polar residues" evidence="1">
    <location>
        <begin position="114"/>
        <end position="126"/>
    </location>
</feature>
<evidence type="ECO:0000313" key="4">
    <source>
        <dbReference type="Proteomes" id="UP000215914"/>
    </source>
</evidence>
<name>A0A251VT25_HELAN</name>
<dbReference type="InParanoid" id="A0A251VT25"/>
<evidence type="ECO:0000313" key="2">
    <source>
        <dbReference type="EMBL" id="KAF5823645.1"/>
    </source>
</evidence>
<evidence type="ECO:0000313" key="3">
    <source>
        <dbReference type="EMBL" id="OTG38246.1"/>
    </source>
</evidence>
<sequence>MVQFQVTARFKFSFGGTQVNNFSYSSVRGNSRQNGFGSTRSSQSTRARNFLLMPKILKIQMLLCFDGGHYLKNIVVRPRNFTRSLADSRFSWRLWLEHQLLKDQKKNIRKRPNQGGNCFTTPTNKPARQRRRQGH</sequence>
<dbReference type="EMBL" id="MNCJ02000316">
    <property type="protein sequence ID" value="KAF5823645.1"/>
    <property type="molecule type" value="Genomic_DNA"/>
</dbReference>
<accession>A0A251VT25</accession>
<proteinExistence type="predicted"/>
<evidence type="ECO:0000256" key="1">
    <source>
        <dbReference type="SAM" id="MobiDB-lite"/>
    </source>
</evidence>
<feature type="region of interest" description="Disordered" evidence="1">
    <location>
        <begin position="106"/>
        <end position="135"/>
    </location>
</feature>
<gene>
    <name evidence="3" type="ORF">HannXRQ_Chr01g0027651</name>
    <name evidence="2" type="ORF">HanXRQr2_Chr01g0040561</name>
</gene>
<protein>
    <submittedName>
        <fullName evidence="3">Uncharacterized protein</fullName>
    </submittedName>
</protein>
<dbReference type="Gramene" id="mRNA:HanXRQr2_Chr01g0040561">
    <property type="protein sequence ID" value="mRNA:HanXRQr2_Chr01g0040561"/>
    <property type="gene ID" value="HanXRQr2_Chr01g0040561"/>
</dbReference>
<reference evidence="3" key="2">
    <citation type="submission" date="2017-02" db="EMBL/GenBank/DDBJ databases">
        <title>Sunflower complete genome.</title>
        <authorList>
            <person name="Langlade N."/>
            <person name="Munos S."/>
        </authorList>
    </citation>
    <scope>NUCLEOTIDE SEQUENCE [LARGE SCALE GENOMIC DNA]</scope>
    <source>
        <tissue evidence="3">Leaves</tissue>
    </source>
</reference>
<organism evidence="3 4">
    <name type="scientific">Helianthus annuus</name>
    <name type="common">Common sunflower</name>
    <dbReference type="NCBI Taxonomy" id="4232"/>
    <lineage>
        <taxon>Eukaryota</taxon>
        <taxon>Viridiplantae</taxon>
        <taxon>Streptophyta</taxon>
        <taxon>Embryophyta</taxon>
        <taxon>Tracheophyta</taxon>
        <taxon>Spermatophyta</taxon>
        <taxon>Magnoliopsida</taxon>
        <taxon>eudicotyledons</taxon>
        <taxon>Gunneridae</taxon>
        <taxon>Pentapetalae</taxon>
        <taxon>asterids</taxon>
        <taxon>campanulids</taxon>
        <taxon>Asterales</taxon>
        <taxon>Asteraceae</taxon>
        <taxon>Asteroideae</taxon>
        <taxon>Heliantheae alliance</taxon>
        <taxon>Heliantheae</taxon>
        <taxon>Helianthus</taxon>
    </lineage>
</organism>
<reference evidence="2" key="3">
    <citation type="submission" date="2020-06" db="EMBL/GenBank/DDBJ databases">
        <title>Helianthus annuus Genome sequencing and assembly Release 2.</title>
        <authorList>
            <person name="Gouzy J."/>
            <person name="Langlade N."/>
            <person name="Munos S."/>
        </authorList>
    </citation>
    <scope>NUCLEOTIDE SEQUENCE</scope>
    <source>
        <tissue evidence="2">Leaves</tissue>
    </source>
</reference>
<dbReference type="EMBL" id="CM007890">
    <property type="protein sequence ID" value="OTG38246.1"/>
    <property type="molecule type" value="Genomic_DNA"/>
</dbReference>
<dbReference type="Proteomes" id="UP000215914">
    <property type="component" value="Chromosome 1"/>
</dbReference>
<dbReference type="AlphaFoldDB" id="A0A251VT25"/>
<reference evidence="2 4" key="1">
    <citation type="journal article" date="2017" name="Nature">
        <title>The sunflower genome provides insights into oil metabolism, flowering and Asterid evolution.</title>
        <authorList>
            <person name="Badouin H."/>
            <person name="Gouzy J."/>
            <person name="Grassa C.J."/>
            <person name="Murat F."/>
            <person name="Staton S.E."/>
            <person name="Cottret L."/>
            <person name="Lelandais-Briere C."/>
            <person name="Owens G.L."/>
            <person name="Carrere S."/>
            <person name="Mayjonade B."/>
            <person name="Legrand L."/>
            <person name="Gill N."/>
            <person name="Kane N.C."/>
            <person name="Bowers J.E."/>
            <person name="Hubner S."/>
            <person name="Bellec A."/>
            <person name="Berard A."/>
            <person name="Berges H."/>
            <person name="Blanchet N."/>
            <person name="Boniface M.C."/>
            <person name="Brunel D."/>
            <person name="Catrice O."/>
            <person name="Chaidir N."/>
            <person name="Claudel C."/>
            <person name="Donnadieu C."/>
            <person name="Faraut T."/>
            <person name="Fievet G."/>
            <person name="Helmstetter N."/>
            <person name="King M."/>
            <person name="Knapp S.J."/>
            <person name="Lai Z."/>
            <person name="Le Paslier M.C."/>
            <person name="Lippi Y."/>
            <person name="Lorenzon L."/>
            <person name="Mandel J.R."/>
            <person name="Marage G."/>
            <person name="Marchand G."/>
            <person name="Marquand E."/>
            <person name="Bret-Mestries E."/>
            <person name="Morien E."/>
            <person name="Nambeesan S."/>
            <person name="Nguyen T."/>
            <person name="Pegot-Espagnet P."/>
            <person name="Pouilly N."/>
            <person name="Raftis F."/>
            <person name="Sallet E."/>
            <person name="Schiex T."/>
            <person name="Thomas J."/>
            <person name="Vandecasteele C."/>
            <person name="Vares D."/>
            <person name="Vear F."/>
            <person name="Vautrin S."/>
            <person name="Crespi M."/>
            <person name="Mangin B."/>
            <person name="Burke J.M."/>
            <person name="Salse J."/>
            <person name="Munos S."/>
            <person name="Vincourt P."/>
            <person name="Rieseberg L.H."/>
            <person name="Langlade N.B."/>
        </authorList>
    </citation>
    <scope>NUCLEOTIDE SEQUENCE [LARGE SCALE GENOMIC DNA]</scope>
    <source>
        <strain evidence="4">cv. SF193</strain>
        <tissue evidence="2">Leaves</tissue>
    </source>
</reference>